<gene>
    <name evidence="1" type="ORF">ACFPIE_20330</name>
</gene>
<protein>
    <submittedName>
        <fullName evidence="1">CRISPR-associated protein Cas2</fullName>
    </submittedName>
</protein>
<evidence type="ECO:0000313" key="2">
    <source>
        <dbReference type="Proteomes" id="UP001596152"/>
    </source>
</evidence>
<name>A0ABW0FX09_9CAUL</name>
<comment type="caution">
    <text evidence="1">The sequence shown here is derived from an EMBL/GenBank/DDBJ whole genome shotgun (WGS) entry which is preliminary data.</text>
</comment>
<reference evidence="2" key="1">
    <citation type="journal article" date="2019" name="Int. J. Syst. Evol. Microbiol.">
        <title>The Global Catalogue of Microorganisms (GCM) 10K type strain sequencing project: providing services to taxonomists for standard genome sequencing and annotation.</title>
        <authorList>
            <consortium name="The Broad Institute Genomics Platform"/>
            <consortium name="The Broad Institute Genome Sequencing Center for Infectious Disease"/>
            <person name="Wu L."/>
            <person name="Ma J."/>
        </authorList>
    </citation>
    <scope>NUCLEOTIDE SEQUENCE [LARGE SCALE GENOMIC DNA]</scope>
    <source>
        <strain evidence="2">JCM 12125</strain>
    </source>
</reference>
<accession>A0ABW0FX09</accession>
<organism evidence="1 2">
    <name type="scientific">Brevundimonas staleyi</name>
    <dbReference type="NCBI Taxonomy" id="74326"/>
    <lineage>
        <taxon>Bacteria</taxon>
        <taxon>Pseudomonadati</taxon>
        <taxon>Pseudomonadota</taxon>
        <taxon>Alphaproteobacteria</taxon>
        <taxon>Caulobacterales</taxon>
        <taxon>Caulobacteraceae</taxon>
        <taxon>Brevundimonas</taxon>
    </lineage>
</organism>
<proteinExistence type="predicted"/>
<sequence>MAVHIVSYDLKAPGRNYDPLWARLREFAFAKPLESFWLIDTTMSAAQLRDDLLKHIDKNDRLFVARMAGESAWSDTISQTVKDWIWQRFPRG</sequence>
<dbReference type="RefSeq" id="WP_374036784.1">
    <property type="nucleotide sequence ID" value="NZ_CP169082.1"/>
</dbReference>
<keyword evidence="2" id="KW-1185">Reference proteome</keyword>
<evidence type="ECO:0000313" key="1">
    <source>
        <dbReference type="EMBL" id="MFC5346270.1"/>
    </source>
</evidence>
<dbReference type="EMBL" id="JBHSLF010000056">
    <property type="protein sequence ID" value="MFC5346270.1"/>
    <property type="molecule type" value="Genomic_DNA"/>
</dbReference>
<dbReference type="Proteomes" id="UP001596152">
    <property type="component" value="Unassembled WGS sequence"/>
</dbReference>